<dbReference type="CDD" id="cd06225">
    <property type="entry name" value="HAMP"/>
    <property type="match status" value="1"/>
</dbReference>
<name>A0A1G6V0K9_9PROT</name>
<dbReference type="InterPro" id="IPR004089">
    <property type="entry name" value="MCPsignal_dom"/>
</dbReference>
<protein>
    <submittedName>
        <fullName evidence="8">Methyl-accepting chemotaxis protein</fullName>
    </submittedName>
</protein>
<feature type="domain" description="HAMP" evidence="7">
    <location>
        <begin position="344"/>
        <end position="397"/>
    </location>
</feature>
<dbReference type="SUPFAM" id="SSF58104">
    <property type="entry name" value="Methyl-accepting chemotaxis protein (MCP) signaling domain"/>
    <property type="match status" value="1"/>
</dbReference>
<dbReference type="SMART" id="SM00283">
    <property type="entry name" value="MA"/>
    <property type="match status" value="1"/>
</dbReference>
<dbReference type="AlphaFoldDB" id="A0A1G6V0K9"/>
<dbReference type="EMBL" id="FMZX01000008">
    <property type="protein sequence ID" value="SDD47023.1"/>
    <property type="molecule type" value="Genomic_DNA"/>
</dbReference>
<dbReference type="Pfam" id="PF00015">
    <property type="entry name" value="MCPsignal"/>
    <property type="match status" value="1"/>
</dbReference>
<feature type="transmembrane region" description="Helical" evidence="5">
    <location>
        <begin position="319"/>
        <end position="343"/>
    </location>
</feature>
<dbReference type="PROSITE" id="PS50111">
    <property type="entry name" value="CHEMOTAXIS_TRANSDUC_2"/>
    <property type="match status" value="1"/>
</dbReference>
<evidence type="ECO:0000256" key="5">
    <source>
        <dbReference type="SAM" id="Phobius"/>
    </source>
</evidence>
<keyword evidence="5" id="KW-0472">Membrane</keyword>
<dbReference type="PROSITE" id="PS50885">
    <property type="entry name" value="HAMP"/>
    <property type="match status" value="1"/>
</dbReference>
<evidence type="ECO:0000256" key="3">
    <source>
        <dbReference type="PROSITE-ProRule" id="PRU00284"/>
    </source>
</evidence>
<evidence type="ECO:0000256" key="4">
    <source>
        <dbReference type="SAM" id="Coils"/>
    </source>
</evidence>
<dbReference type="RefSeq" id="WP_090663791.1">
    <property type="nucleotide sequence ID" value="NZ_FMZX01000008.1"/>
</dbReference>
<organism evidence="8 9">
    <name type="scientific">Belnapia rosea</name>
    <dbReference type="NCBI Taxonomy" id="938405"/>
    <lineage>
        <taxon>Bacteria</taxon>
        <taxon>Pseudomonadati</taxon>
        <taxon>Pseudomonadota</taxon>
        <taxon>Alphaproteobacteria</taxon>
        <taxon>Acetobacterales</taxon>
        <taxon>Roseomonadaceae</taxon>
        <taxon>Belnapia</taxon>
    </lineage>
</organism>
<dbReference type="GO" id="GO:0007165">
    <property type="term" value="P:signal transduction"/>
    <property type="evidence" value="ECO:0007669"/>
    <property type="project" value="UniProtKB-KW"/>
</dbReference>
<keyword evidence="1 3" id="KW-0807">Transducer</keyword>
<dbReference type="Gene3D" id="1.10.8.500">
    <property type="entry name" value="HAMP domain in histidine kinase"/>
    <property type="match status" value="1"/>
</dbReference>
<sequence length="693" mass="70744">MRIRTLFGGAMAVIALVGVAVGGNIAIGEWQQGQAAQAAARQASSAEALLRLIERLVIERGNYVIRVTVPDAADAAIIARLKDLQRETDAALAGALAALQSSRDPALLAQAVPVEEIGMQLSALRRDVAAAIQLPRAQRSGNIQARPGQEMSAMIAKAGVAMDAAHRAVAATAPELDALLRIARSSWELRDAASRRVMPVSIAMNAGRALSQAEQDAISVATALVETSWRSVREMIAVAGSPPRLAAAEAEVQRLYFEEAAAKMRALVSAGRTGGTYPMTQAEFTAFATPSMQTLLRVRDAALEEAAVRATTTARAAEVWFLLTLAGLFGFLALLGGVTWLLARRVVAPVVALTGTVQHLAAGSYDTAVPHQGRRDEIGEMAAAVEVLRQGAMEAARLAMVVAAEQAAKAARAEQLEAALRRFEAEMAVGLEAFAAAAAPLEATADALTAAADTSRAQAAVMSGAAGGAAANVQTVAASAEELAASIAEVARQVADSARAAGRAAADAAATDAAVTSLSDAAQRIGEVVGLISSIAGQTNLLALNATIEAARAGEAGKGFAVVAGEVKALAAQTAKATEAIGPQITAMQAETSKAVEAIRGIARTVDALNGIAGQVAAAAEQQAAATQEIGRAVAEAAAGTEEVSRQTLGVLEGADRAGDATAELRQASGGLARRAAELRRTVDGFLVSVRAA</sequence>
<proteinExistence type="inferred from homology"/>
<keyword evidence="4" id="KW-0175">Coiled coil</keyword>
<evidence type="ECO:0000256" key="2">
    <source>
        <dbReference type="ARBA" id="ARBA00029447"/>
    </source>
</evidence>
<keyword evidence="5" id="KW-1133">Transmembrane helix</keyword>
<dbReference type="STRING" id="938405.SAMN02927895_04391"/>
<dbReference type="PANTHER" id="PTHR32089">
    <property type="entry name" value="METHYL-ACCEPTING CHEMOTAXIS PROTEIN MCPB"/>
    <property type="match status" value="1"/>
</dbReference>
<dbReference type="PANTHER" id="PTHR32089:SF112">
    <property type="entry name" value="LYSOZYME-LIKE PROTEIN-RELATED"/>
    <property type="match status" value="1"/>
</dbReference>
<dbReference type="Pfam" id="PF00672">
    <property type="entry name" value="HAMP"/>
    <property type="match status" value="1"/>
</dbReference>
<dbReference type="Gene3D" id="1.10.287.950">
    <property type="entry name" value="Methyl-accepting chemotaxis protein"/>
    <property type="match status" value="1"/>
</dbReference>
<keyword evidence="5" id="KW-0812">Transmembrane</keyword>
<keyword evidence="9" id="KW-1185">Reference proteome</keyword>
<dbReference type="SMART" id="SM00304">
    <property type="entry name" value="HAMP"/>
    <property type="match status" value="1"/>
</dbReference>
<evidence type="ECO:0000259" key="7">
    <source>
        <dbReference type="PROSITE" id="PS50885"/>
    </source>
</evidence>
<accession>A0A1G6V0K9</accession>
<dbReference type="GO" id="GO:0016020">
    <property type="term" value="C:membrane"/>
    <property type="evidence" value="ECO:0007669"/>
    <property type="project" value="InterPro"/>
</dbReference>
<dbReference type="Proteomes" id="UP000198925">
    <property type="component" value="Unassembled WGS sequence"/>
</dbReference>
<feature type="coiled-coil region" evidence="4">
    <location>
        <begin position="406"/>
        <end position="433"/>
    </location>
</feature>
<dbReference type="InterPro" id="IPR003660">
    <property type="entry name" value="HAMP_dom"/>
</dbReference>
<reference evidence="8 9" key="1">
    <citation type="submission" date="2016-10" db="EMBL/GenBank/DDBJ databases">
        <authorList>
            <person name="de Groot N.N."/>
        </authorList>
    </citation>
    <scope>NUCLEOTIDE SEQUENCE [LARGE SCALE GENOMIC DNA]</scope>
    <source>
        <strain evidence="8 9">CPCC 100156</strain>
    </source>
</reference>
<evidence type="ECO:0000313" key="8">
    <source>
        <dbReference type="EMBL" id="SDD47023.1"/>
    </source>
</evidence>
<evidence type="ECO:0000259" key="6">
    <source>
        <dbReference type="PROSITE" id="PS50111"/>
    </source>
</evidence>
<feature type="domain" description="Methyl-accepting transducer" evidence="6">
    <location>
        <begin position="437"/>
        <end position="666"/>
    </location>
</feature>
<gene>
    <name evidence="8" type="ORF">SAMN04487779_100883</name>
</gene>
<evidence type="ECO:0000313" key="9">
    <source>
        <dbReference type="Proteomes" id="UP000198925"/>
    </source>
</evidence>
<evidence type="ECO:0000256" key="1">
    <source>
        <dbReference type="ARBA" id="ARBA00023224"/>
    </source>
</evidence>
<comment type="similarity">
    <text evidence="2">Belongs to the methyl-accepting chemotaxis (MCP) protein family.</text>
</comment>